<dbReference type="InterPro" id="IPR053134">
    <property type="entry name" value="RNA-dir_DNA_polymerase"/>
</dbReference>
<evidence type="ECO:0000313" key="2">
    <source>
        <dbReference type="EMBL" id="GAA0161164.1"/>
    </source>
</evidence>
<keyword evidence="3" id="KW-1185">Reference proteome</keyword>
<evidence type="ECO:0000256" key="1">
    <source>
        <dbReference type="SAM" id="MobiDB-lite"/>
    </source>
</evidence>
<feature type="compositionally biased region" description="Basic and acidic residues" evidence="1">
    <location>
        <begin position="77"/>
        <end position="94"/>
    </location>
</feature>
<dbReference type="AlphaFoldDB" id="A0AAV3QAQ9"/>
<dbReference type="InterPro" id="IPR043502">
    <property type="entry name" value="DNA/RNA_pol_sf"/>
</dbReference>
<protein>
    <submittedName>
        <fullName evidence="2">Uncharacterized protein</fullName>
    </submittedName>
</protein>
<reference evidence="2 3" key="1">
    <citation type="submission" date="2024-01" db="EMBL/GenBank/DDBJ databases">
        <title>The complete chloroplast genome sequence of Lithospermum erythrorhizon: insights into the phylogenetic relationship among Boraginaceae species and the maternal lineages of purple gromwells.</title>
        <authorList>
            <person name="Okada T."/>
            <person name="Watanabe K."/>
        </authorList>
    </citation>
    <scope>NUCLEOTIDE SEQUENCE [LARGE SCALE GENOMIC DNA]</scope>
</reference>
<gene>
    <name evidence="2" type="ORF">LIER_17541</name>
</gene>
<name>A0AAV3QAQ9_LITER</name>
<dbReference type="PANTHER" id="PTHR24559">
    <property type="entry name" value="TRANSPOSON TY3-I GAG-POL POLYPROTEIN"/>
    <property type="match status" value="1"/>
</dbReference>
<organism evidence="2 3">
    <name type="scientific">Lithospermum erythrorhizon</name>
    <name type="common">Purple gromwell</name>
    <name type="synonym">Lithospermum officinale var. erythrorhizon</name>
    <dbReference type="NCBI Taxonomy" id="34254"/>
    <lineage>
        <taxon>Eukaryota</taxon>
        <taxon>Viridiplantae</taxon>
        <taxon>Streptophyta</taxon>
        <taxon>Embryophyta</taxon>
        <taxon>Tracheophyta</taxon>
        <taxon>Spermatophyta</taxon>
        <taxon>Magnoliopsida</taxon>
        <taxon>eudicotyledons</taxon>
        <taxon>Gunneridae</taxon>
        <taxon>Pentapetalae</taxon>
        <taxon>asterids</taxon>
        <taxon>lamiids</taxon>
        <taxon>Boraginales</taxon>
        <taxon>Boraginaceae</taxon>
        <taxon>Boraginoideae</taxon>
        <taxon>Lithospermeae</taxon>
        <taxon>Lithospermum</taxon>
    </lineage>
</organism>
<dbReference type="SUPFAM" id="SSF56672">
    <property type="entry name" value="DNA/RNA polymerases"/>
    <property type="match status" value="1"/>
</dbReference>
<feature type="region of interest" description="Disordered" evidence="1">
    <location>
        <begin position="55"/>
        <end position="94"/>
    </location>
</feature>
<sequence length="217" mass="24629">MPFTARISAVPIPGGSFYPNSRNIMFPTARDIGKACGDQKKTKICYQTSVPSMGQASGKARKSCPKNHPEVMTMRGEVQEQKDNSPKERESLRKPVPHEEIVKVPFADNESGKTFRMRRMLEENHNEGLIQLIREYEDIFAWRPEDMPGIDTSVSLHQLHVDSMYKPVKQKKRPFNDEKNQAVRAEADLLLKAGAIRELQFPEWVANVVLVKKPNGA</sequence>
<dbReference type="Proteomes" id="UP001454036">
    <property type="component" value="Unassembled WGS sequence"/>
</dbReference>
<evidence type="ECO:0000313" key="3">
    <source>
        <dbReference type="Proteomes" id="UP001454036"/>
    </source>
</evidence>
<comment type="caution">
    <text evidence="2">The sequence shown here is derived from an EMBL/GenBank/DDBJ whole genome shotgun (WGS) entry which is preliminary data.</text>
</comment>
<dbReference type="PANTHER" id="PTHR24559:SF444">
    <property type="entry name" value="REVERSE TRANSCRIPTASE DOMAIN-CONTAINING PROTEIN"/>
    <property type="match status" value="1"/>
</dbReference>
<proteinExistence type="predicted"/>
<accession>A0AAV3QAQ9</accession>
<dbReference type="EMBL" id="BAABME010004097">
    <property type="protein sequence ID" value="GAA0161164.1"/>
    <property type="molecule type" value="Genomic_DNA"/>
</dbReference>
<dbReference type="Gene3D" id="3.10.10.10">
    <property type="entry name" value="HIV Type 1 Reverse Transcriptase, subunit A, domain 1"/>
    <property type="match status" value="1"/>
</dbReference>